<keyword evidence="5 6" id="KW-0472">Membrane</keyword>
<feature type="transmembrane region" description="Helical" evidence="6">
    <location>
        <begin position="242"/>
        <end position="262"/>
    </location>
</feature>
<dbReference type="GeneID" id="5893326"/>
<feature type="transmembrane region" description="Helical" evidence="6">
    <location>
        <begin position="365"/>
        <end position="387"/>
    </location>
</feature>
<keyword evidence="3 6" id="KW-0812">Transmembrane</keyword>
<feature type="transmembrane region" description="Helical" evidence="6">
    <location>
        <begin position="171"/>
        <end position="191"/>
    </location>
</feature>
<evidence type="ECO:0000256" key="5">
    <source>
        <dbReference type="ARBA" id="ARBA00023136"/>
    </source>
</evidence>
<keyword evidence="4 6" id="KW-1133">Transmembrane helix</keyword>
<dbReference type="AlphaFoldDB" id="A9V5W4"/>
<evidence type="ECO:0000256" key="2">
    <source>
        <dbReference type="ARBA" id="ARBA00011036"/>
    </source>
</evidence>
<dbReference type="KEGG" id="mbr:MONBRDRAFT_38134"/>
<evidence type="ECO:0000256" key="1">
    <source>
        <dbReference type="ARBA" id="ARBA00004141"/>
    </source>
</evidence>
<name>A9V5W4_MONBE</name>
<dbReference type="GO" id="GO:0005886">
    <property type="term" value="C:plasma membrane"/>
    <property type="evidence" value="ECO:0000318"/>
    <property type="project" value="GO_Central"/>
</dbReference>
<dbReference type="PANTHER" id="PTHR11730">
    <property type="entry name" value="AMMONIUM TRANSPORTER"/>
    <property type="match status" value="1"/>
</dbReference>
<dbReference type="eggNOG" id="KOG3796">
    <property type="taxonomic scope" value="Eukaryota"/>
</dbReference>
<dbReference type="PRINTS" id="PR00342">
    <property type="entry name" value="RHESUSRHD"/>
</dbReference>
<evidence type="ECO:0000256" key="6">
    <source>
        <dbReference type="SAM" id="Phobius"/>
    </source>
</evidence>
<evidence type="ECO:0000256" key="3">
    <source>
        <dbReference type="ARBA" id="ARBA00022692"/>
    </source>
</evidence>
<feature type="transmembrane region" description="Helical" evidence="6">
    <location>
        <begin position="203"/>
        <end position="221"/>
    </location>
</feature>
<feature type="transmembrane region" description="Helical" evidence="6">
    <location>
        <begin position="417"/>
        <end position="441"/>
    </location>
</feature>
<dbReference type="RefSeq" id="XP_001748059.1">
    <property type="nucleotide sequence ID" value="XM_001748007.1"/>
</dbReference>
<feature type="transmembrane region" description="Helical" evidence="6">
    <location>
        <begin position="332"/>
        <end position="353"/>
    </location>
</feature>
<dbReference type="FunCoup" id="A9V5W4">
    <property type="interactions" value="62"/>
</dbReference>
<feature type="transmembrane region" description="Helical" evidence="6">
    <location>
        <begin position="77"/>
        <end position="96"/>
    </location>
</feature>
<keyword evidence="9" id="KW-1185">Reference proteome</keyword>
<dbReference type="EMBL" id="CH991561">
    <property type="protein sequence ID" value="EDQ87116.1"/>
    <property type="molecule type" value="Genomic_DNA"/>
</dbReference>
<dbReference type="PANTHER" id="PTHR11730:SF60">
    <property type="entry name" value="RH50, ISOFORM D"/>
    <property type="match status" value="1"/>
</dbReference>
<dbReference type="InterPro" id="IPR002229">
    <property type="entry name" value="RhesusRHD"/>
</dbReference>
<feature type="transmembrane region" description="Helical" evidence="6">
    <location>
        <begin position="309"/>
        <end position="326"/>
    </location>
</feature>
<evidence type="ECO:0000313" key="9">
    <source>
        <dbReference type="Proteomes" id="UP000001357"/>
    </source>
</evidence>
<gene>
    <name evidence="8" type="ORF">MONBRDRAFT_38134</name>
</gene>
<comment type="subcellular location">
    <subcellularLocation>
        <location evidence="1">Membrane</location>
        <topology evidence="1">Multi-pass membrane protein</topology>
    </subcellularLocation>
</comment>
<dbReference type="GO" id="GO:0097272">
    <property type="term" value="P:ammonium homeostasis"/>
    <property type="evidence" value="ECO:0000318"/>
    <property type="project" value="GO_Central"/>
</dbReference>
<feature type="domain" description="Ammonium transporter AmtB-like" evidence="7">
    <location>
        <begin position="75"/>
        <end position="459"/>
    </location>
</feature>
<dbReference type="SUPFAM" id="SSF111352">
    <property type="entry name" value="Ammonium transporter"/>
    <property type="match status" value="1"/>
</dbReference>
<evidence type="ECO:0000259" key="7">
    <source>
        <dbReference type="Pfam" id="PF00909"/>
    </source>
</evidence>
<dbReference type="Gene3D" id="1.10.3430.10">
    <property type="entry name" value="Ammonium transporter AmtB like domains"/>
    <property type="match status" value="1"/>
</dbReference>
<reference evidence="8 9" key="1">
    <citation type="journal article" date="2008" name="Nature">
        <title>The genome of the choanoflagellate Monosiga brevicollis and the origin of metazoans.</title>
        <authorList>
            <consortium name="JGI Sequencing"/>
            <person name="King N."/>
            <person name="Westbrook M.J."/>
            <person name="Young S.L."/>
            <person name="Kuo A."/>
            <person name="Abedin M."/>
            <person name="Chapman J."/>
            <person name="Fairclough S."/>
            <person name="Hellsten U."/>
            <person name="Isogai Y."/>
            <person name="Letunic I."/>
            <person name="Marr M."/>
            <person name="Pincus D."/>
            <person name="Putnam N."/>
            <person name="Rokas A."/>
            <person name="Wright K.J."/>
            <person name="Zuzow R."/>
            <person name="Dirks W."/>
            <person name="Good M."/>
            <person name="Goodstein D."/>
            <person name="Lemons D."/>
            <person name="Li W."/>
            <person name="Lyons J.B."/>
            <person name="Morris A."/>
            <person name="Nichols S."/>
            <person name="Richter D.J."/>
            <person name="Salamov A."/>
            <person name="Bork P."/>
            <person name="Lim W.A."/>
            <person name="Manning G."/>
            <person name="Miller W.T."/>
            <person name="McGinnis W."/>
            <person name="Shapiro H."/>
            <person name="Tjian R."/>
            <person name="Grigoriev I.V."/>
            <person name="Rokhsar D."/>
        </authorList>
    </citation>
    <scope>NUCLEOTIDE SEQUENCE [LARGE SCALE GENOMIC DNA]</scope>
    <source>
        <strain evidence="9">MX1 / ATCC 50154</strain>
    </source>
</reference>
<feature type="transmembrane region" description="Helical" evidence="6">
    <location>
        <begin position="274"/>
        <end position="297"/>
    </location>
</feature>
<dbReference type="Proteomes" id="UP000001357">
    <property type="component" value="Unassembled WGS sequence"/>
</dbReference>
<evidence type="ECO:0000256" key="4">
    <source>
        <dbReference type="ARBA" id="ARBA00022989"/>
    </source>
</evidence>
<dbReference type="InterPro" id="IPR029020">
    <property type="entry name" value="Ammonium/urea_transptr"/>
</dbReference>
<dbReference type="GO" id="GO:0072488">
    <property type="term" value="P:ammonium transmembrane transport"/>
    <property type="evidence" value="ECO:0000318"/>
    <property type="project" value="GO_Central"/>
</dbReference>
<dbReference type="InParanoid" id="A9V5W4"/>
<dbReference type="GO" id="GO:0008519">
    <property type="term" value="F:ammonium channel activity"/>
    <property type="evidence" value="ECO:0000318"/>
    <property type="project" value="GO_Central"/>
</dbReference>
<feature type="transmembrane region" description="Helical" evidence="6">
    <location>
        <begin position="145"/>
        <end position="164"/>
    </location>
</feature>
<feature type="transmembrane region" description="Helical" evidence="6">
    <location>
        <begin position="7"/>
        <end position="27"/>
    </location>
</feature>
<organism evidence="8 9">
    <name type="scientific">Monosiga brevicollis</name>
    <name type="common">Choanoflagellate</name>
    <dbReference type="NCBI Taxonomy" id="81824"/>
    <lineage>
        <taxon>Eukaryota</taxon>
        <taxon>Choanoflagellata</taxon>
        <taxon>Craspedida</taxon>
        <taxon>Salpingoecidae</taxon>
        <taxon>Monosiga</taxon>
    </lineage>
</organism>
<proteinExistence type="inferred from homology"/>
<sequence length="483" mass="51443">MASRRFGVLALLSQIILLILFVVWVRYDGDLGDSSGMDQSCATRLTEIDCLAAGCTYNAAESTCSGTPTILDQRYPYYQDVHVMIFIGFGMLMTFLSRYGFSAVAYNMFLACIAFQWAQFTNTFWHRIFEGEAASHKIRMTVENLITGDFAAASVLVAYGAVIGKTTPEQLLVMALLQLIFYSLNESIGVIEFQAVDVGGSMYVHAFGAYFGLAVSFMLGNSRPTASGKQLHRNNSNNGSSSTSDVFAMIGTLFLFMFWPSFNGALASGSAQHRVVINTVIAIAFSAMSTFAFSNLFRRGRFNMVDIQNATLAGGVAVGSSADLLIEPYGAALIGFVAGLISVVGYVYISGLLDRYLRIHDTAGVHNLHGMPGVVGGLGGVIAASLAKASDYGSALGEIYAARATGTTAGEQAGNQLLALVVTLGLAIGGGLATGFVLRLLPAPQSPFHDREFWDIEEHAGAEASDEPDTIPLGSVTKVSPLM</sequence>
<feature type="transmembrane region" description="Helical" evidence="6">
    <location>
        <begin position="103"/>
        <end position="125"/>
    </location>
</feature>
<dbReference type="OMA" id="NCFEDDV"/>
<evidence type="ECO:0000313" key="8">
    <source>
        <dbReference type="EMBL" id="EDQ87116.1"/>
    </source>
</evidence>
<dbReference type="Pfam" id="PF00909">
    <property type="entry name" value="Ammonium_transp"/>
    <property type="match status" value="1"/>
</dbReference>
<protein>
    <recommendedName>
        <fullName evidence="7">Ammonium transporter AmtB-like domain-containing protein</fullName>
    </recommendedName>
</protein>
<accession>A9V5W4</accession>
<dbReference type="InterPro" id="IPR024041">
    <property type="entry name" value="NH4_transpt_AmtB-like_dom"/>
</dbReference>
<comment type="similarity">
    <text evidence="2">Belongs to the ammonium transporter (TC 2.A.49) family. Rh subfamily.</text>
</comment>